<evidence type="ECO:0000313" key="1">
    <source>
        <dbReference type="EMBL" id="DAD71658.1"/>
    </source>
</evidence>
<proteinExistence type="predicted"/>
<accession>A0A8S5LNY7</accession>
<name>A0A8S5LNY7_9CAUD</name>
<protein>
    <submittedName>
        <fullName evidence="1">Uncharacterized protein</fullName>
    </submittedName>
</protein>
<reference evidence="1" key="1">
    <citation type="journal article" date="2021" name="Proc. Natl. Acad. Sci. U.S.A.">
        <title>A Catalog of Tens of Thousands of Viruses from Human Metagenomes Reveals Hidden Associations with Chronic Diseases.</title>
        <authorList>
            <person name="Tisza M.J."/>
            <person name="Buck C.B."/>
        </authorList>
    </citation>
    <scope>NUCLEOTIDE SEQUENCE</scope>
    <source>
        <strain evidence="1">Ctl0E3</strain>
    </source>
</reference>
<organism evidence="1">
    <name type="scientific">Siphoviridae sp. ctl0E3</name>
    <dbReference type="NCBI Taxonomy" id="2827586"/>
    <lineage>
        <taxon>Viruses</taxon>
        <taxon>Duplodnaviria</taxon>
        <taxon>Heunggongvirae</taxon>
        <taxon>Uroviricota</taxon>
        <taxon>Caudoviricetes</taxon>
    </lineage>
</organism>
<sequence>MSNINTIYKKHVNLYDNSFLLEYKRVMELTKKINDELGFPVFKIKIDAINSELKVENRFAEQKSGNKFKNMIKRSGMIYAR</sequence>
<dbReference type="EMBL" id="BK015885">
    <property type="protein sequence ID" value="DAD71658.1"/>
    <property type="molecule type" value="Genomic_DNA"/>
</dbReference>